<dbReference type="SMART" id="SM00320">
    <property type="entry name" value="WD40"/>
    <property type="match status" value="7"/>
</dbReference>
<dbReference type="Pfam" id="PF00400">
    <property type="entry name" value="WD40"/>
    <property type="match status" value="5"/>
</dbReference>
<dbReference type="Gene3D" id="2.130.10.10">
    <property type="entry name" value="YVTN repeat-like/Quinoprotein amine dehydrogenase"/>
    <property type="match status" value="2"/>
</dbReference>
<dbReference type="GO" id="GO:0043161">
    <property type="term" value="P:proteasome-mediated ubiquitin-dependent protein catabolic process"/>
    <property type="evidence" value="ECO:0007669"/>
    <property type="project" value="TreeGrafter"/>
</dbReference>
<feature type="repeat" description="WD" evidence="3">
    <location>
        <begin position="296"/>
        <end position="331"/>
    </location>
</feature>
<dbReference type="EMBL" id="ML769675">
    <property type="protein sequence ID" value="KAE9389967.1"/>
    <property type="molecule type" value="Genomic_DNA"/>
</dbReference>
<dbReference type="PANTHER" id="PTHR22838:SF0">
    <property type="entry name" value="WD REPEAT-CONTAINING PROTEIN 26"/>
    <property type="match status" value="1"/>
</dbReference>
<dbReference type="Proteomes" id="UP000799118">
    <property type="component" value="Unassembled WGS sequence"/>
</dbReference>
<gene>
    <name evidence="4" type="ORF">BT96DRAFT_1002744</name>
</gene>
<evidence type="ECO:0000256" key="1">
    <source>
        <dbReference type="ARBA" id="ARBA00022574"/>
    </source>
</evidence>
<feature type="repeat" description="WD" evidence="3">
    <location>
        <begin position="17"/>
        <end position="48"/>
    </location>
</feature>
<dbReference type="PROSITE" id="PS50294">
    <property type="entry name" value="WD_REPEATS_REGION"/>
    <property type="match status" value="2"/>
</dbReference>
<dbReference type="GO" id="GO:0034657">
    <property type="term" value="C:GID complex"/>
    <property type="evidence" value="ECO:0007669"/>
    <property type="project" value="TreeGrafter"/>
</dbReference>
<dbReference type="PROSITE" id="PS50082">
    <property type="entry name" value="WD_REPEATS_2"/>
    <property type="match status" value="3"/>
</dbReference>
<keyword evidence="5" id="KW-1185">Reference proteome</keyword>
<organism evidence="4 5">
    <name type="scientific">Gymnopus androsaceus JB14</name>
    <dbReference type="NCBI Taxonomy" id="1447944"/>
    <lineage>
        <taxon>Eukaryota</taxon>
        <taxon>Fungi</taxon>
        <taxon>Dikarya</taxon>
        <taxon>Basidiomycota</taxon>
        <taxon>Agaricomycotina</taxon>
        <taxon>Agaricomycetes</taxon>
        <taxon>Agaricomycetidae</taxon>
        <taxon>Agaricales</taxon>
        <taxon>Marasmiineae</taxon>
        <taxon>Omphalotaceae</taxon>
        <taxon>Gymnopus</taxon>
    </lineage>
</organism>
<dbReference type="AlphaFoldDB" id="A0A6A4GY66"/>
<name>A0A6A4GY66_9AGAR</name>
<keyword evidence="1 3" id="KW-0853">WD repeat</keyword>
<reference evidence="4" key="1">
    <citation type="journal article" date="2019" name="Environ. Microbiol.">
        <title>Fungal ecological strategies reflected in gene transcription - a case study of two litter decomposers.</title>
        <authorList>
            <person name="Barbi F."/>
            <person name="Kohler A."/>
            <person name="Barry K."/>
            <person name="Baskaran P."/>
            <person name="Daum C."/>
            <person name="Fauchery L."/>
            <person name="Ihrmark K."/>
            <person name="Kuo A."/>
            <person name="LaButti K."/>
            <person name="Lipzen A."/>
            <person name="Morin E."/>
            <person name="Grigoriev I.V."/>
            <person name="Henrissat B."/>
            <person name="Lindahl B."/>
            <person name="Martin F."/>
        </authorList>
    </citation>
    <scope>NUCLEOTIDE SEQUENCE</scope>
    <source>
        <strain evidence="4">JB14</strain>
    </source>
</reference>
<dbReference type="OrthoDB" id="972532at2759"/>
<evidence type="ECO:0000313" key="4">
    <source>
        <dbReference type="EMBL" id="KAE9389967.1"/>
    </source>
</evidence>
<keyword evidence="2" id="KW-0677">Repeat</keyword>
<feature type="repeat" description="WD" evidence="3">
    <location>
        <begin position="62"/>
        <end position="102"/>
    </location>
</feature>
<accession>A0A6A4GY66</accession>
<dbReference type="InterPro" id="IPR001680">
    <property type="entry name" value="WD40_rpt"/>
</dbReference>
<dbReference type="SUPFAM" id="SSF50978">
    <property type="entry name" value="WD40 repeat-like"/>
    <property type="match status" value="1"/>
</dbReference>
<dbReference type="InterPro" id="IPR051350">
    <property type="entry name" value="WD_repeat-ST_regulator"/>
</dbReference>
<sequence length="331" mass="37365">MAEDNSTTKFAETRHILFGHVDEVWNLEWSPGGSFIASGGKDGSAIIWRRKLGSEEWESAHVLRHEMPVSCLAWSADESILLTSSEFLIFLWEVKSGECLRTLEEVHSETITSLLRLPNESGYISGGIDRKIVHWDSTGNCIHQWYPGNIRILSMDLVPNEMQLAIVGLQCSTMIATMAVKAKMKAPVYQIMIYSLLTRRTQKTLKIEEGSTSIIISRDARHALVNSRNEISLWDLKFNVKTGRYMGHKNRKDLLRSCFSGETADRFILSGSEDGRIFVWNRLTGILQSVLRHGAANNGNLTVSAVTWHPLNEKVFASCSDDHTVRLWETL</sequence>
<evidence type="ECO:0000256" key="2">
    <source>
        <dbReference type="ARBA" id="ARBA00022737"/>
    </source>
</evidence>
<dbReference type="InterPro" id="IPR015943">
    <property type="entry name" value="WD40/YVTN_repeat-like_dom_sf"/>
</dbReference>
<dbReference type="InterPro" id="IPR036322">
    <property type="entry name" value="WD40_repeat_dom_sf"/>
</dbReference>
<evidence type="ECO:0000313" key="5">
    <source>
        <dbReference type="Proteomes" id="UP000799118"/>
    </source>
</evidence>
<proteinExistence type="predicted"/>
<dbReference type="PANTHER" id="PTHR22838">
    <property type="entry name" value="WD REPEAT PROTEIN 26-RELATED"/>
    <property type="match status" value="1"/>
</dbReference>
<protein>
    <submittedName>
        <fullName evidence="4">WD40 repeat-like protein</fullName>
    </submittedName>
</protein>
<evidence type="ECO:0000256" key="3">
    <source>
        <dbReference type="PROSITE-ProRule" id="PRU00221"/>
    </source>
</evidence>